<comment type="caution">
    <text evidence="2">The sequence shown here is derived from an EMBL/GenBank/DDBJ whole genome shotgun (WGS) entry which is preliminary data.</text>
</comment>
<dbReference type="EMBL" id="JAGMUU010000039">
    <property type="protein sequence ID" value="KAH7115390.1"/>
    <property type="molecule type" value="Genomic_DNA"/>
</dbReference>
<dbReference type="AlphaFoldDB" id="A0A9P9D9S2"/>
<dbReference type="SUPFAM" id="SSF101690">
    <property type="entry name" value="PAZ domain"/>
    <property type="match status" value="1"/>
</dbReference>
<gene>
    <name evidence="2" type="ORF">B0J13DRAFT_459826</name>
</gene>
<dbReference type="PANTHER" id="PTHR22891">
    <property type="entry name" value="EUKARYOTIC TRANSLATION INITIATION FACTOR 2C"/>
    <property type="match status" value="1"/>
</dbReference>
<dbReference type="OrthoDB" id="10252740at2759"/>
<dbReference type="Pfam" id="PF08699">
    <property type="entry name" value="ArgoL1"/>
    <property type="match status" value="1"/>
</dbReference>
<dbReference type="InterPro" id="IPR036085">
    <property type="entry name" value="PAZ_dom_sf"/>
</dbReference>
<accession>A0A9P9D9S2</accession>
<evidence type="ECO:0000313" key="2">
    <source>
        <dbReference type="EMBL" id="KAH7115390.1"/>
    </source>
</evidence>
<dbReference type="SMART" id="SM01163">
    <property type="entry name" value="DUF1785"/>
    <property type="match status" value="1"/>
</dbReference>
<keyword evidence="3" id="KW-1185">Reference proteome</keyword>
<organism evidence="2 3">
    <name type="scientific">Dactylonectria estremocensis</name>
    <dbReference type="NCBI Taxonomy" id="1079267"/>
    <lineage>
        <taxon>Eukaryota</taxon>
        <taxon>Fungi</taxon>
        <taxon>Dikarya</taxon>
        <taxon>Ascomycota</taxon>
        <taxon>Pezizomycotina</taxon>
        <taxon>Sordariomycetes</taxon>
        <taxon>Hypocreomycetidae</taxon>
        <taxon>Hypocreales</taxon>
        <taxon>Nectriaceae</taxon>
        <taxon>Dactylonectria</taxon>
    </lineage>
</organism>
<sequence>MLIGLCCSSPAGVEPPDLAITKIEDALQASEASIDLSKLSLQGAFPNRPRYGTKGTSVTLWANYVVLTASSELVLHRYDISVTPAAVGKKLTQITRLLLETPELAPYYRAEGEEEARPGATQYKVQLLLTNRLAAAELTEYLTSTDLSARFDEKLPMIQAFNIFLNHYAKSSGNLATIDSSKSFSLSQQSHTSNLSHCLMAVRGFFTSVRAATARVLVNINVSYGAFYQEGPLDQFILRFGDQKGLFKLEAYLKRLRIRTTHLTEKKNNKGEAIPRIKTIIGLAGKNDGHGLAHPPKVGAFGAGPKDVEFWLDASPPQQSSVYVYGVWLVADAVLVSRLRFLDALFDERFWACPPW</sequence>
<proteinExistence type="predicted"/>
<evidence type="ECO:0000259" key="1">
    <source>
        <dbReference type="SMART" id="SM01163"/>
    </source>
</evidence>
<feature type="domain" description="Argonaute linker 1" evidence="1">
    <location>
        <begin position="176"/>
        <end position="230"/>
    </location>
</feature>
<evidence type="ECO:0000313" key="3">
    <source>
        <dbReference type="Proteomes" id="UP000717696"/>
    </source>
</evidence>
<dbReference type="InterPro" id="IPR014811">
    <property type="entry name" value="ArgoL1"/>
</dbReference>
<reference evidence="2" key="1">
    <citation type="journal article" date="2021" name="Nat. Commun.">
        <title>Genetic determinants of endophytism in the Arabidopsis root mycobiome.</title>
        <authorList>
            <person name="Mesny F."/>
            <person name="Miyauchi S."/>
            <person name="Thiergart T."/>
            <person name="Pickel B."/>
            <person name="Atanasova L."/>
            <person name="Karlsson M."/>
            <person name="Huettel B."/>
            <person name="Barry K.W."/>
            <person name="Haridas S."/>
            <person name="Chen C."/>
            <person name="Bauer D."/>
            <person name="Andreopoulos W."/>
            <person name="Pangilinan J."/>
            <person name="LaButti K."/>
            <person name="Riley R."/>
            <person name="Lipzen A."/>
            <person name="Clum A."/>
            <person name="Drula E."/>
            <person name="Henrissat B."/>
            <person name="Kohler A."/>
            <person name="Grigoriev I.V."/>
            <person name="Martin F.M."/>
            <person name="Hacquard S."/>
        </authorList>
    </citation>
    <scope>NUCLEOTIDE SEQUENCE</scope>
    <source>
        <strain evidence="2">MPI-CAGE-AT-0021</strain>
    </source>
</reference>
<name>A0A9P9D9S2_9HYPO</name>
<protein>
    <submittedName>
        <fullName evidence="2">RNA interference and gene silencing protein</fullName>
    </submittedName>
</protein>
<dbReference type="Proteomes" id="UP000717696">
    <property type="component" value="Unassembled WGS sequence"/>
</dbReference>